<evidence type="ECO:0000313" key="3">
    <source>
        <dbReference type="EMBL" id="KEA62938.1"/>
    </source>
</evidence>
<dbReference type="STRING" id="1232683.ADIMK_2908"/>
<dbReference type="Proteomes" id="UP000028252">
    <property type="component" value="Unassembled WGS sequence"/>
</dbReference>
<dbReference type="Gene3D" id="2.40.160.20">
    <property type="match status" value="1"/>
</dbReference>
<protein>
    <recommendedName>
        <fullName evidence="2">Outer membrane protein beta-barrel domain-containing protein</fullName>
    </recommendedName>
</protein>
<feature type="domain" description="Outer membrane protein beta-barrel" evidence="2">
    <location>
        <begin position="3"/>
        <end position="182"/>
    </location>
</feature>
<proteinExistence type="predicted"/>
<dbReference type="eggNOG" id="ENOG5034061">
    <property type="taxonomic scope" value="Bacteria"/>
</dbReference>
<name>A0A081FWN3_9GAMM</name>
<comment type="caution">
    <text evidence="3">The sequence shown here is derived from an EMBL/GenBank/DDBJ whole genome shotgun (WGS) entry which is preliminary data.</text>
</comment>
<dbReference type="PATRIC" id="fig|1232683.4.peg.2859"/>
<dbReference type="InterPro" id="IPR011250">
    <property type="entry name" value="OMP/PagP_B-barrel"/>
</dbReference>
<dbReference type="SUPFAM" id="SSF56925">
    <property type="entry name" value="OMPA-like"/>
    <property type="match status" value="1"/>
</dbReference>
<reference evidence="3 4" key="1">
    <citation type="submission" date="2014-04" db="EMBL/GenBank/DDBJ databases">
        <title>Marinobacterium kochiensis sp. nov., isolated from sediment sample collected from Kochi backwaters in Kerala, India.</title>
        <authorList>
            <person name="Singh A."/>
            <person name="Pinnaka A.K."/>
        </authorList>
    </citation>
    <scope>NUCLEOTIDE SEQUENCE [LARGE SCALE GENOMIC DNA]</scope>
    <source>
        <strain evidence="3 4">AK27</strain>
    </source>
</reference>
<keyword evidence="1" id="KW-0732">Signal</keyword>
<evidence type="ECO:0000259" key="2">
    <source>
        <dbReference type="Pfam" id="PF13505"/>
    </source>
</evidence>
<keyword evidence="4" id="KW-1185">Reference proteome</keyword>
<dbReference type="AlphaFoldDB" id="A0A081FWN3"/>
<dbReference type="EMBL" id="JMQN01000043">
    <property type="protein sequence ID" value="KEA62938.1"/>
    <property type="molecule type" value="Genomic_DNA"/>
</dbReference>
<organism evidence="3 4">
    <name type="scientific">Marinobacterium lacunae</name>
    <dbReference type="NCBI Taxonomy" id="1232683"/>
    <lineage>
        <taxon>Bacteria</taxon>
        <taxon>Pseudomonadati</taxon>
        <taxon>Pseudomonadota</taxon>
        <taxon>Gammaproteobacteria</taxon>
        <taxon>Oceanospirillales</taxon>
        <taxon>Oceanospirillaceae</taxon>
        <taxon>Marinobacterium</taxon>
    </lineage>
</organism>
<dbReference type="Pfam" id="PF13505">
    <property type="entry name" value="OMP_b-brl"/>
    <property type="match status" value="1"/>
</dbReference>
<dbReference type="InterPro" id="IPR027385">
    <property type="entry name" value="Beta-barrel_OMP"/>
</dbReference>
<gene>
    <name evidence="3" type="ORF">ADIMK_2908</name>
</gene>
<evidence type="ECO:0000313" key="4">
    <source>
        <dbReference type="Proteomes" id="UP000028252"/>
    </source>
</evidence>
<evidence type="ECO:0000256" key="1">
    <source>
        <dbReference type="ARBA" id="ARBA00022729"/>
    </source>
</evidence>
<sequence>MGMGALPLASQAAEDSFYAGGALVNSGYVVDDGDFTKERDTSTTSVGVYVGYKQFLSGGFFGAGEAFYHDTSQSNSYGNGDRVNVESQYGIKGHLGYEWNSGFSLYGIAGVANLEYDVRLNDEKADNSGFSAIYGAGAAYRINQQLSTNFEVISASDEIDIAGDKDKSASLMSLRLGVSYHF</sequence>
<accession>A0A081FWN3</accession>